<evidence type="ECO:0000256" key="7">
    <source>
        <dbReference type="ARBA" id="ARBA00023239"/>
    </source>
</evidence>
<keyword evidence="4" id="KW-0028">Amino-acid biosynthesis</keyword>
<dbReference type="GO" id="GO:0000162">
    <property type="term" value="P:L-tryptophan biosynthetic process"/>
    <property type="evidence" value="ECO:0007669"/>
    <property type="project" value="UniProtKB-UniPathway"/>
</dbReference>
<feature type="domain" description="Indole-3-glycerol phosphate synthase" evidence="8">
    <location>
        <begin position="98"/>
        <end position="179"/>
    </location>
</feature>
<dbReference type="Proteomes" id="UP000046090">
    <property type="component" value="Unassembled WGS sequence"/>
</dbReference>
<gene>
    <name evidence="9" type="ORF">HHE01_06780</name>
</gene>
<dbReference type="Pfam" id="PF00218">
    <property type="entry name" value="IGPS"/>
    <property type="match status" value="1"/>
</dbReference>
<dbReference type="SUPFAM" id="SSF51366">
    <property type="entry name" value="Ribulose-phoshate binding barrel"/>
    <property type="match status" value="1"/>
</dbReference>
<sequence length="222" mass="24612">MSIENLKSLLALKEQIRPFDLLGRSLAYNPYLPRLSLGQLMRPKSTSLAHTLVALDVCLEIEVFLESLQQAQEGPALALLLDFTPLYAKEPSLEMLDLLGFVRRLCSKPLILKDLILERYQILEALVYGVDALVLDPTLLQKDLKDIATYTTHLGLLPIVQVASPADLKNAILARTKAIYIVQDFTELLKLVPQGLVILKDLSTPPITPTNSYGVDALVLRA</sequence>
<evidence type="ECO:0000256" key="2">
    <source>
        <dbReference type="ARBA" id="ARBA00004696"/>
    </source>
</evidence>
<dbReference type="UniPathway" id="UPA00035">
    <property type="reaction ID" value="UER00043"/>
</dbReference>
<dbReference type="InterPro" id="IPR013798">
    <property type="entry name" value="Indole-3-glycerol_P_synth_dom"/>
</dbReference>
<proteinExistence type="predicted"/>
<evidence type="ECO:0000313" key="10">
    <source>
        <dbReference type="Proteomes" id="UP000046090"/>
    </source>
</evidence>
<accession>A0A0K2Y9N4</accession>
<evidence type="ECO:0000256" key="5">
    <source>
        <dbReference type="ARBA" id="ARBA00022822"/>
    </source>
</evidence>
<comment type="catalytic activity">
    <reaction evidence="1">
        <text>1-(2-carboxyphenylamino)-1-deoxy-D-ribulose 5-phosphate + H(+) = (1S,2R)-1-C-(indol-3-yl)glycerol 3-phosphate + CO2 + H2O</text>
        <dbReference type="Rhea" id="RHEA:23476"/>
        <dbReference type="ChEBI" id="CHEBI:15377"/>
        <dbReference type="ChEBI" id="CHEBI:15378"/>
        <dbReference type="ChEBI" id="CHEBI:16526"/>
        <dbReference type="ChEBI" id="CHEBI:58613"/>
        <dbReference type="ChEBI" id="CHEBI:58866"/>
        <dbReference type="EC" id="4.1.1.48"/>
    </reaction>
</comment>
<protein>
    <recommendedName>
        <fullName evidence="3">indole-3-glycerol-phosphate synthase</fullName>
        <ecNumber evidence="3">4.1.1.48</ecNumber>
    </recommendedName>
</protein>
<dbReference type="RefSeq" id="WP_015107046.1">
    <property type="nucleotide sequence ID" value="NZ_CDMK01000002.1"/>
</dbReference>
<evidence type="ECO:0000259" key="8">
    <source>
        <dbReference type="Pfam" id="PF00218"/>
    </source>
</evidence>
<evidence type="ECO:0000313" key="9">
    <source>
        <dbReference type="EMBL" id="CRI34877.1"/>
    </source>
</evidence>
<dbReference type="EC" id="4.1.1.48" evidence="3"/>
<evidence type="ECO:0000256" key="6">
    <source>
        <dbReference type="ARBA" id="ARBA00023141"/>
    </source>
</evidence>
<dbReference type="InterPro" id="IPR011060">
    <property type="entry name" value="RibuloseP-bd_barrel"/>
</dbReference>
<keyword evidence="5" id="KW-0822">Tryptophan biosynthesis</keyword>
<evidence type="ECO:0000256" key="1">
    <source>
        <dbReference type="ARBA" id="ARBA00001633"/>
    </source>
</evidence>
<comment type="pathway">
    <text evidence="2">Amino-acid biosynthesis; L-tryptophan biosynthesis; L-tryptophan from chorismate: step 4/5.</text>
</comment>
<organism evidence="9 10">
    <name type="scientific">Helicobacter heilmannii</name>
    <dbReference type="NCBI Taxonomy" id="35817"/>
    <lineage>
        <taxon>Bacteria</taxon>
        <taxon>Pseudomonadati</taxon>
        <taxon>Campylobacterota</taxon>
        <taxon>Epsilonproteobacteria</taxon>
        <taxon>Campylobacterales</taxon>
        <taxon>Helicobacteraceae</taxon>
        <taxon>Helicobacter</taxon>
    </lineage>
</organism>
<reference evidence="10" key="1">
    <citation type="submission" date="2014-12" db="EMBL/GenBank/DDBJ databases">
        <authorList>
            <person name="Smet A."/>
        </authorList>
    </citation>
    <scope>NUCLEOTIDE SEQUENCE [LARGE SCALE GENOMIC DNA]</scope>
</reference>
<evidence type="ECO:0000256" key="4">
    <source>
        <dbReference type="ARBA" id="ARBA00022605"/>
    </source>
</evidence>
<name>A0A0K2Y9N4_HELHE</name>
<keyword evidence="6" id="KW-0057">Aromatic amino acid biosynthesis</keyword>
<dbReference type="InterPro" id="IPR013785">
    <property type="entry name" value="Aldolase_TIM"/>
</dbReference>
<dbReference type="GeneID" id="76197385"/>
<dbReference type="EMBL" id="CDMK01000002">
    <property type="protein sequence ID" value="CRI34877.1"/>
    <property type="molecule type" value="Genomic_DNA"/>
</dbReference>
<keyword evidence="7 9" id="KW-0456">Lyase</keyword>
<evidence type="ECO:0000256" key="3">
    <source>
        <dbReference type="ARBA" id="ARBA00012362"/>
    </source>
</evidence>
<dbReference type="Gene3D" id="3.20.20.70">
    <property type="entry name" value="Aldolase class I"/>
    <property type="match status" value="1"/>
</dbReference>
<keyword evidence="10" id="KW-1185">Reference proteome</keyword>
<dbReference type="GO" id="GO:0004425">
    <property type="term" value="F:indole-3-glycerol-phosphate synthase activity"/>
    <property type="evidence" value="ECO:0007669"/>
    <property type="project" value="UniProtKB-EC"/>
</dbReference>
<dbReference type="AlphaFoldDB" id="A0A0K2Y9N4"/>